<dbReference type="CDD" id="cd03465">
    <property type="entry name" value="URO-D_like"/>
    <property type="match status" value="1"/>
</dbReference>
<accession>A0ABU0JTC2</accession>
<keyword evidence="3" id="KW-1185">Reference proteome</keyword>
<dbReference type="PANTHER" id="PTHR47099">
    <property type="entry name" value="METHYLCOBAMIDE:COM METHYLTRANSFERASE MTBA"/>
    <property type="match status" value="1"/>
</dbReference>
<dbReference type="InterPro" id="IPR038071">
    <property type="entry name" value="UROD/MetE-like_sf"/>
</dbReference>
<name>A0ABU0JTC2_HATLI</name>
<dbReference type="PANTHER" id="PTHR47099:SF1">
    <property type="entry name" value="METHYLCOBAMIDE:COM METHYLTRANSFERASE MTBA"/>
    <property type="match status" value="1"/>
</dbReference>
<reference evidence="2 3" key="1">
    <citation type="submission" date="2023-07" db="EMBL/GenBank/DDBJ databases">
        <title>Genomic Encyclopedia of Type Strains, Phase IV (KMG-IV): sequencing the most valuable type-strain genomes for metagenomic binning, comparative biology and taxonomic classification.</title>
        <authorList>
            <person name="Goeker M."/>
        </authorList>
    </citation>
    <scope>NUCLEOTIDE SEQUENCE [LARGE SCALE GENOMIC DNA]</scope>
    <source>
        <strain evidence="2 3">DSM 1400</strain>
    </source>
</reference>
<feature type="domain" description="Uroporphyrinogen decarboxylase (URO-D)" evidence="1">
    <location>
        <begin position="16"/>
        <end position="351"/>
    </location>
</feature>
<dbReference type="Gene3D" id="3.20.20.210">
    <property type="match status" value="1"/>
</dbReference>
<dbReference type="InterPro" id="IPR000257">
    <property type="entry name" value="Uroporphyrinogen_deCOase"/>
</dbReference>
<organism evidence="2 3">
    <name type="scientific">Hathewaya limosa</name>
    <name type="common">Clostridium limosum</name>
    <dbReference type="NCBI Taxonomy" id="1536"/>
    <lineage>
        <taxon>Bacteria</taxon>
        <taxon>Bacillati</taxon>
        <taxon>Bacillota</taxon>
        <taxon>Clostridia</taxon>
        <taxon>Eubacteriales</taxon>
        <taxon>Clostridiaceae</taxon>
        <taxon>Hathewaya</taxon>
    </lineage>
</organism>
<sequence length="357" mass="39816">MNNIGENRRNEDELTARERVELYFKGKSVDRIPCMPFLGESSTHLFGINPCDQNRSAEVMANMEILSYKEFGHDSCGIGTGLRGMAEAMGAKVDYSHDRVPFLKESLLKDYKDLNKLKIVDPHKDGRLPIILEALQIANRNIGKEVEIGSDIAGPFSIAAFVRGTENFLRDIIKNKENAHKLLEIVTENNLKYIDTVTDMGFSVGICDPVASLSMISLKQFREFAKPYLKICIDRIAEKTGGVSYVHICGKTKAIWKDIIDMGVENLSIDNCEKIEDAVEIVGDKACIMGNVDPVDTMRFGTTEEVYNEAMFCISKGINSRNKYILSTGCDIAMGAPIENIYALMNAARDYSSKDYS</sequence>
<keyword evidence="2" id="KW-0456">Lyase</keyword>
<gene>
    <name evidence="2" type="ORF">QOZ93_002098</name>
</gene>
<dbReference type="InterPro" id="IPR052024">
    <property type="entry name" value="Methanogen_methyltrans"/>
</dbReference>
<evidence type="ECO:0000313" key="3">
    <source>
        <dbReference type="Proteomes" id="UP001224418"/>
    </source>
</evidence>
<proteinExistence type="predicted"/>
<dbReference type="RefSeq" id="WP_307356290.1">
    <property type="nucleotide sequence ID" value="NZ_BAAACJ010000031.1"/>
</dbReference>
<dbReference type="EC" id="4.1.1.37" evidence="2"/>
<dbReference type="Proteomes" id="UP001224418">
    <property type="component" value="Unassembled WGS sequence"/>
</dbReference>
<dbReference type="Pfam" id="PF01208">
    <property type="entry name" value="URO-D"/>
    <property type="match status" value="1"/>
</dbReference>
<dbReference type="EMBL" id="JAUSWN010000018">
    <property type="protein sequence ID" value="MDQ0480350.1"/>
    <property type="molecule type" value="Genomic_DNA"/>
</dbReference>
<evidence type="ECO:0000259" key="1">
    <source>
        <dbReference type="Pfam" id="PF01208"/>
    </source>
</evidence>
<dbReference type="GO" id="GO:0004853">
    <property type="term" value="F:uroporphyrinogen decarboxylase activity"/>
    <property type="evidence" value="ECO:0007669"/>
    <property type="project" value="UniProtKB-EC"/>
</dbReference>
<dbReference type="SUPFAM" id="SSF51726">
    <property type="entry name" value="UROD/MetE-like"/>
    <property type="match status" value="1"/>
</dbReference>
<protein>
    <submittedName>
        <fullName evidence="2">Uroporphyrinogen decarboxylase</fullName>
        <ecNumber evidence="2">4.1.1.37</ecNumber>
    </submittedName>
</protein>
<comment type="caution">
    <text evidence="2">The sequence shown here is derived from an EMBL/GenBank/DDBJ whole genome shotgun (WGS) entry which is preliminary data.</text>
</comment>
<evidence type="ECO:0000313" key="2">
    <source>
        <dbReference type="EMBL" id="MDQ0480350.1"/>
    </source>
</evidence>